<proteinExistence type="predicted"/>
<evidence type="ECO:0000313" key="2">
    <source>
        <dbReference type="EMBL" id="GFY31703.1"/>
    </source>
</evidence>
<sequence length="120" mass="14152">MTWAEMGRPPLSAKNAKTQTPHNTSKSNFNRNKEREKKLQQIKRIYEVQCPNMLYMSTKTPYNQYPLPKHNIAPTIKLSSQPEQQIKKKKLTNPNIPEKKRKLNFKRKHNEHVITISVKT</sequence>
<protein>
    <submittedName>
        <fullName evidence="2">Uncharacterized protein</fullName>
    </submittedName>
</protein>
<comment type="caution">
    <text evidence="2">The sequence shown here is derived from an EMBL/GenBank/DDBJ whole genome shotgun (WGS) entry which is preliminary data.</text>
</comment>
<evidence type="ECO:0000256" key="1">
    <source>
        <dbReference type="SAM" id="MobiDB-lite"/>
    </source>
</evidence>
<feature type="compositionally biased region" description="Polar residues" evidence="1">
    <location>
        <begin position="15"/>
        <end position="30"/>
    </location>
</feature>
<gene>
    <name evidence="2" type="ORF">TNCV_4200141</name>
</gene>
<evidence type="ECO:0000313" key="3">
    <source>
        <dbReference type="Proteomes" id="UP000887159"/>
    </source>
</evidence>
<dbReference type="Proteomes" id="UP000887159">
    <property type="component" value="Unassembled WGS sequence"/>
</dbReference>
<name>A0A8X6WB13_TRICX</name>
<dbReference type="AlphaFoldDB" id="A0A8X6WB13"/>
<reference evidence="2" key="1">
    <citation type="submission" date="2020-08" db="EMBL/GenBank/DDBJ databases">
        <title>Multicomponent nature underlies the extraordinary mechanical properties of spider dragline silk.</title>
        <authorList>
            <person name="Kono N."/>
            <person name="Nakamura H."/>
            <person name="Mori M."/>
            <person name="Yoshida Y."/>
            <person name="Ohtoshi R."/>
            <person name="Malay A.D."/>
            <person name="Moran D.A.P."/>
            <person name="Tomita M."/>
            <person name="Numata K."/>
            <person name="Arakawa K."/>
        </authorList>
    </citation>
    <scope>NUCLEOTIDE SEQUENCE</scope>
</reference>
<organism evidence="2 3">
    <name type="scientific">Trichonephila clavipes</name>
    <name type="common">Golden silk orbweaver</name>
    <name type="synonym">Nephila clavipes</name>
    <dbReference type="NCBI Taxonomy" id="2585209"/>
    <lineage>
        <taxon>Eukaryota</taxon>
        <taxon>Metazoa</taxon>
        <taxon>Ecdysozoa</taxon>
        <taxon>Arthropoda</taxon>
        <taxon>Chelicerata</taxon>
        <taxon>Arachnida</taxon>
        <taxon>Araneae</taxon>
        <taxon>Araneomorphae</taxon>
        <taxon>Entelegynae</taxon>
        <taxon>Araneoidea</taxon>
        <taxon>Nephilidae</taxon>
        <taxon>Trichonephila</taxon>
    </lineage>
</organism>
<accession>A0A8X6WB13</accession>
<dbReference type="EMBL" id="BMAU01021400">
    <property type="protein sequence ID" value="GFY31703.1"/>
    <property type="molecule type" value="Genomic_DNA"/>
</dbReference>
<keyword evidence="3" id="KW-1185">Reference proteome</keyword>
<feature type="region of interest" description="Disordered" evidence="1">
    <location>
        <begin position="1"/>
        <end position="38"/>
    </location>
</feature>